<protein>
    <submittedName>
        <fullName evidence="2">2OG-Fe(II)oxygenase superfamily protein</fullName>
    </submittedName>
</protein>
<dbReference type="EMBL" id="MOOE01000002">
    <property type="protein sequence ID" value="KAK1536672.1"/>
    <property type="molecule type" value="Genomic_DNA"/>
</dbReference>
<feature type="domain" description="Isopenicillin N synthase-like Fe(2+) 2OG dioxygenase" evidence="1">
    <location>
        <begin position="13"/>
        <end position="64"/>
    </location>
</feature>
<dbReference type="GeneID" id="85333731"/>
<dbReference type="Pfam" id="PF03171">
    <property type="entry name" value="2OG-FeII_Oxy"/>
    <property type="match status" value="1"/>
</dbReference>
<proteinExistence type="predicted"/>
<sequence>MRILHSLEQNHSVDEQNDISTHTDVECLTIVTQDSSDSLEVLSKSGHWVKADPIPGALIVNIAD</sequence>
<dbReference type="InterPro" id="IPR044861">
    <property type="entry name" value="IPNS-like_FE2OG_OXY"/>
</dbReference>
<comment type="caution">
    <text evidence="2">The sequence shown here is derived from an EMBL/GenBank/DDBJ whole genome shotgun (WGS) entry which is preliminary data.</text>
</comment>
<organism evidence="2 3">
    <name type="scientific">Colletotrichum costaricense</name>
    <dbReference type="NCBI Taxonomy" id="1209916"/>
    <lineage>
        <taxon>Eukaryota</taxon>
        <taxon>Fungi</taxon>
        <taxon>Dikarya</taxon>
        <taxon>Ascomycota</taxon>
        <taxon>Pezizomycotina</taxon>
        <taxon>Sordariomycetes</taxon>
        <taxon>Hypocreomycetidae</taxon>
        <taxon>Glomerellales</taxon>
        <taxon>Glomerellaceae</taxon>
        <taxon>Colletotrichum</taxon>
        <taxon>Colletotrichum acutatum species complex</taxon>
    </lineage>
</organism>
<evidence type="ECO:0000259" key="1">
    <source>
        <dbReference type="Pfam" id="PF03171"/>
    </source>
</evidence>
<accession>A0AAI9Z8G0</accession>
<dbReference type="InterPro" id="IPR027443">
    <property type="entry name" value="IPNS-like_sf"/>
</dbReference>
<dbReference type="RefSeq" id="XP_060318834.1">
    <property type="nucleotide sequence ID" value="XM_060450184.1"/>
</dbReference>
<evidence type="ECO:0000313" key="3">
    <source>
        <dbReference type="Proteomes" id="UP001240678"/>
    </source>
</evidence>
<name>A0AAI9Z8G0_9PEZI</name>
<dbReference type="SUPFAM" id="SSF51197">
    <property type="entry name" value="Clavaminate synthase-like"/>
    <property type="match status" value="1"/>
</dbReference>
<dbReference type="Proteomes" id="UP001240678">
    <property type="component" value="Unassembled WGS sequence"/>
</dbReference>
<keyword evidence="3" id="KW-1185">Reference proteome</keyword>
<reference evidence="2 3" key="1">
    <citation type="submission" date="2016-10" db="EMBL/GenBank/DDBJ databases">
        <title>The genome sequence of Colletotrichum fioriniae PJ7.</title>
        <authorList>
            <person name="Baroncelli R."/>
        </authorList>
    </citation>
    <scope>NUCLEOTIDE SEQUENCE [LARGE SCALE GENOMIC DNA]</scope>
    <source>
        <strain evidence="2 3">IMI 309622</strain>
    </source>
</reference>
<dbReference type="AlphaFoldDB" id="A0AAI9Z8G0"/>
<dbReference type="Gene3D" id="2.60.120.330">
    <property type="entry name" value="B-lactam Antibiotic, Isopenicillin N Synthase, Chain"/>
    <property type="match status" value="1"/>
</dbReference>
<gene>
    <name evidence="2" type="ORF">CCOS01_01992</name>
</gene>
<evidence type="ECO:0000313" key="2">
    <source>
        <dbReference type="EMBL" id="KAK1536672.1"/>
    </source>
</evidence>